<dbReference type="RefSeq" id="XP_056539408.1">
    <property type="nucleotide sequence ID" value="XM_056691702.1"/>
</dbReference>
<evidence type="ECO:0000256" key="1">
    <source>
        <dbReference type="ARBA" id="ARBA00004604"/>
    </source>
</evidence>
<feature type="compositionally biased region" description="Acidic residues" evidence="4">
    <location>
        <begin position="194"/>
        <end position="209"/>
    </location>
</feature>
<dbReference type="SMART" id="SM00544">
    <property type="entry name" value="MA3"/>
    <property type="match status" value="1"/>
</dbReference>
<dbReference type="OrthoDB" id="361797at2759"/>
<organism evidence="6 7">
    <name type="scientific">Penicillium canariense</name>
    <dbReference type="NCBI Taxonomy" id="189055"/>
    <lineage>
        <taxon>Eukaryota</taxon>
        <taxon>Fungi</taxon>
        <taxon>Dikarya</taxon>
        <taxon>Ascomycota</taxon>
        <taxon>Pezizomycotina</taxon>
        <taxon>Eurotiomycetes</taxon>
        <taxon>Eurotiomycetidae</taxon>
        <taxon>Eurotiales</taxon>
        <taxon>Aspergillaceae</taxon>
        <taxon>Penicillium</taxon>
    </lineage>
</organism>
<dbReference type="PANTHER" id="PTHR18034">
    <property type="entry name" value="CELL CYCLE CONTROL PROTEIN CWF22-RELATED"/>
    <property type="match status" value="1"/>
</dbReference>
<sequence length="867" mass="97847">MPRPQHNTTSLPRDLRAELGIRDTYGEKKRQRNGPGNRKERRQAERNNKKSSKPARAPVQKQKQRFERPKEDEDDLDLDENEGSSSEDTPAAPKSKQRTRQESQPAPKSVVTKRQKRLLDEMGDDEESDSDDYEGESDEEEGDEDGNEDDIPRGAHVSENVKSKLAQDDAEIAALEKKLGLKKGKKLPKAFAEDGLDDLMGDLGEESEDDSKKRKREADEWLQSKRQKALRRQAEASDDEEEDDEEDLDSEDGMDDLDKGIFGSENDEEGEDSSFDGFDKEKEGPPKKRENPYVAPVPAPEKASQKYIPPSLRARGDPETESLTRLRRQAQGHLNKLSEANLVSILAEFEKLYRDYPRQNVTSTLISLLMGLICERAVLNDTFIILHAGFIAAVYKIMGTDFGAEIVQTVVETLDREADERGKFEGKETVNLVSLLCQLYNFHVIGSPLIYDYIRLFLQEITETNTELLLKVIRNSGPQLRQDDPSALKDIVLLIQPAVAKVGEENLSVRTKFMVDTITDLKNNRVRSGIGAGVTTEHITKMRKILGSLNNSRAIRASEPINITRSDIHDSSKKGKWWLVGASWREDPLVSARQELSNMPMGGTDAMEDDSEAEPDLGDLAKVHRMNTDVRRSIFVAIMSANDYQDAQVRLLKLRLKRSQELEIPRVLLHCAMQEQAHNPYYTLIARRLCGESGRRLKMSFMFALWNIFKRMGEQGDDEEETEFDADDEETGVNMKAVVNLAKMYGMLIADGTLTLGILKTLNFAYLQPKTKTFVELLIISIIQQSQKTKAALNKKKASKTSAVDAKDEESLMQIFLRVQDTPQVAKGLIYFVRKVVAKTDIVTEKEQKLVRWGCNVAVDALKAVKD</sequence>
<protein>
    <recommendedName>
        <fullName evidence="5">MI domain-containing protein</fullName>
    </recommendedName>
</protein>
<feature type="region of interest" description="Disordered" evidence="4">
    <location>
        <begin position="1"/>
        <end position="303"/>
    </location>
</feature>
<feature type="compositionally biased region" description="Basic and acidic residues" evidence="4">
    <location>
        <begin position="13"/>
        <end position="28"/>
    </location>
</feature>
<reference evidence="6" key="1">
    <citation type="submission" date="2022-11" db="EMBL/GenBank/DDBJ databases">
        <authorList>
            <person name="Petersen C."/>
        </authorList>
    </citation>
    <scope>NUCLEOTIDE SEQUENCE</scope>
    <source>
        <strain evidence="6">IBT 26290</strain>
    </source>
</reference>
<gene>
    <name evidence="6" type="ORF">N7482_009578</name>
</gene>
<dbReference type="EMBL" id="JAPQKN010000007">
    <property type="protein sequence ID" value="KAJ5153100.1"/>
    <property type="molecule type" value="Genomic_DNA"/>
</dbReference>
<name>A0A9W9HR43_9EURO</name>
<dbReference type="GO" id="GO:0005730">
    <property type="term" value="C:nucleolus"/>
    <property type="evidence" value="ECO:0007669"/>
    <property type="project" value="UniProtKB-SubCell"/>
</dbReference>
<evidence type="ECO:0000256" key="4">
    <source>
        <dbReference type="SAM" id="MobiDB-lite"/>
    </source>
</evidence>
<dbReference type="Gene3D" id="1.25.40.180">
    <property type="match status" value="1"/>
</dbReference>
<dbReference type="Proteomes" id="UP001149163">
    <property type="component" value="Unassembled WGS sequence"/>
</dbReference>
<dbReference type="GO" id="GO:0003723">
    <property type="term" value="F:RNA binding"/>
    <property type="evidence" value="ECO:0007669"/>
    <property type="project" value="InterPro"/>
</dbReference>
<comment type="subcellular location">
    <subcellularLocation>
        <location evidence="1">Nucleus</location>
        <location evidence="1">Nucleolus</location>
    </subcellularLocation>
</comment>
<dbReference type="SMART" id="SM00543">
    <property type="entry name" value="MIF4G"/>
    <property type="match status" value="1"/>
</dbReference>
<dbReference type="InterPro" id="IPR050781">
    <property type="entry name" value="CWC22_splicing_factor"/>
</dbReference>
<proteinExistence type="inferred from homology"/>
<dbReference type="AlphaFoldDB" id="A0A9W9HR43"/>
<evidence type="ECO:0000313" key="7">
    <source>
        <dbReference type="Proteomes" id="UP001149163"/>
    </source>
</evidence>
<dbReference type="Pfam" id="PF02847">
    <property type="entry name" value="MA3"/>
    <property type="match status" value="1"/>
</dbReference>
<keyword evidence="7" id="KW-1185">Reference proteome</keyword>
<dbReference type="SUPFAM" id="SSF48371">
    <property type="entry name" value="ARM repeat"/>
    <property type="match status" value="1"/>
</dbReference>
<dbReference type="InterPro" id="IPR016024">
    <property type="entry name" value="ARM-type_fold"/>
</dbReference>
<evidence type="ECO:0000256" key="2">
    <source>
        <dbReference type="ARBA" id="ARBA00006856"/>
    </source>
</evidence>
<accession>A0A9W9HR43</accession>
<feature type="compositionally biased region" description="Polar residues" evidence="4">
    <location>
        <begin position="1"/>
        <end position="11"/>
    </location>
</feature>
<dbReference type="GeneID" id="81430878"/>
<feature type="domain" description="MI" evidence="5">
    <location>
        <begin position="629"/>
        <end position="764"/>
    </location>
</feature>
<dbReference type="PANTHER" id="PTHR18034:SF4">
    <property type="entry name" value="NUCLEOLAR MIF4G DOMAIN-CONTAINING PROTEIN 1"/>
    <property type="match status" value="1"/>
</dbReference>
<dbReference type="FunFam" id="1.25.40.180:FF:000050">
    <property type="entry name" value="Nuclear protein (Sgd1), putative"/>
    <property type="match status" value="1"/>
</dbReference>
<comment type="similarity">
    <text evidence="2">Belongs to the CWC22 family.</text>
</comment>
<evidence type="ECO:0000259" key="5">
    <source>
        <dbReference type="PROSITE" id="PS51366"/>
    </source>
</evidence>
<evidence type="ECO:0000313" key="6">
    <source>
        <dbReference type="EMBL" id="KAJ5153100.1"/>
    </source>
</evidence>
<dbReference type="PROSITE" id="PS51366">
    <property type="entry name" value="MI"/>
    <property type="match status" value="1"/>
</dbReference>
<dbReference type="InterPro" id="IPR003891">
    <property type="entry name" value="Initiation_fac_eIF4g_MI"/>
</dbReference>
<dbReference type="GO" id="GO:0042274">
    <property type="term" value="P:ribosomal small subunit biogenesis"/>
    <property type="evidence" value="ECO:0007669"/>
    <property type="project" value="TreeGrafter"/>
</dbReference>
<feature type="compositionally biased region" description="Basic and acidic residues" evidence="4">
    <location>
        <begin position="210"/>
        <end position="223"/>
    </location>
</feature>
<dbReference type="Pfam" id="PF02854">
    <property type="entry name" value="MIF4G"/>
    <property type="match status" value="1"/>
</dbReference>
<feature type="compositionally biased region" description="Acidic residues" evidence="4">
    <location>
        <begin position="265"/>
        <end position="274"/>
    </location>
</feature>
<dbReference type="InterPro" id="IPR003890">
    <property type="entry name" value="MIF4G-like_typ-3"/>
</dbReference>
<reference evidence="6" key="2">
    <citation type="journal article" date="2023" name="IMA Fungus">
        <title>Comparative genomic study of the Penicillium genus elucidates a diverse pangenome and 15 lateral gene transfer events.</title>
        <authorList>
            <person name="Petersen C."/>
            <person name="Sorensen T."/>
            <person name="Nielsen M.R."/>
            <person name="Sondergaard T.E."/>
            <person name="Sorensen J.L."/>
            <person name="Fitzpatrick D.A."/>
            <person name="Frisvad J.C."/>
            <person name="Nielsen K.L."/>
        </authorList>
    </citation>
    <scope>NUCLEOTIDE SEQUENCE</scope>
    <source>
        <strain evidence="6">IBT 26290</strain>
    </source>
</reference>
<feature type="compositionally biased region" description="Basic and acidic residues" evidence="4">
    <location>
        <begin position="277"/>
        <end position="291"/>
    </location>
</feature>
<comment type="caution">
    <text evidence="6">The sequence shown here is derived from an EMBL/GenBank/DDBJ whole genome shotgun (WGS) entry which is preliminary data.</text>
</comment>
<keyword evidence="3" id="KW-0539">Nucleus</keyword>
<feature type="compositionally biased region" description="Acidic residues" evidence="4">
    <location>
        <begin position="72"/>
        <end position="82"/>
    </location>
</feature>
<feature type="compositionally biased region" description="Acidic residues" evidence="4">
    <location>
        <begin position="236"/>
        <end position="255"/>
    </location>
</feature>
<evidence type="ECO:0000256" key="3">
    <source>
        <dbReference type="ARBA" id="ARBA00023242"/>
    </source>
</evidence>
<feature type="compositionally biased region" description="Acidic residues" evidence="4">
    <location>
        <begin position="121"/>
        <end position="149"/>
    </location>
</feature>